<dbReference type="InterPro" id="IPR000304">
    <property type="entry name" value="Pyrroline-COOH_reductase"/>
</dbReference>
<organism evidence="16 17">
    <name type="scientific">Arenimonas oryziterrae DSM 21050 = YC6267</name>
    <dbReference type="NCBI Taxonomy" id="1121015"/>
    <lineage>
        <taxon>Bacteria</taxon>
        <taxon>Pseudomonadati</taxon>
        <taxon>Pseudomonadota</taxon>
        <taxon>Gammaproteobacteria</taxon>
        <taxon>Lysobacterales</taxon>
        <taxon>Lysobacteraceae</taxon>
        <taxon>Arenimonas</taxon>
    </lineage>
</organism>
<dbReference type="eggNOG" id="COG0345">
    <property type="taxonomic scope" value="Bacteria"/>
</dbReference>
<feature type="binding site" evidence="12">
    <location>
        <begin position="77"/>
        <end position="80"/>
    </location>
    <ligand>
        <name>NADP(+)</name>
        <dbReference type="ChEBI" id="CHEBI:58349"/>
    </ligand>
</feature>
<comment type="pathway">
    <text evidence="1 10 13">Amino-acid biosynthesis; L-proline biosynthesis; L-proline from L-glutamate 5-semialdehyde: step 1/1.</text>
</comment>
<dbReference type="Proteomes" id="UP000029385">
    <property type="component" value="Unassembled WGS sequence"/>
</dbReference>
<keyword evidence="4 10" id="KW-0028">Amino-acid biosynthesis</keyword>
<dbReference type="PANTHER" id="PTHR11645:SF0">
    <property type="entry name" value="PYRROLINE-5-CARBOXYLATE REDUCTASE 3"/>
    <property type="match status" value="1"/>
</dbReference>
<dbReference type="Pfam" id="PF14748">
    <property type="entry name" value="P5CR_dimer"/>
    <property type="match status" value="1"/>
</dbReference>
<comment type="similarity">
    <text evidence="2 10 13">Belongs to the pyrroline-5-carboxylate reductase family.</text>
</comment>
<dbReference type="AlphaFoldDB" id="A0A091AW04"/>
<comment type="caution">
    <text evidence="16">The sequence shown here is derived from an EMBL/GenBank/DDBJ whole genome shotgun (WGS) entry which is preliminary data.</text>
</comment>
<name>A0A091AW04_9GAMM</name>
<evidence type="ECO:0000256" key="13">
    <source>
        <dbReference type="RuleBase" id="RU003903"/>
    </source>
</evidence>
<evidence type="ECO:0000256" key="4">
    <source>
        <dbReference type="ARBA" id="ARBA00022605"/>
    </source>
</evidence>
<dbReference type="InterPro" id="IPR036291">
    <property type="entry name" value="NAD(P)-bd_dom_sf"/>
</dbReference>
<dbReference type="FunFam" id="1.10.3730.10:FF:000001">
    <property type="entry name" value="Pyrroline-5-carboxylate reductase"/>
    <property type="match status" value="1"/>
</dbReference>
<keyword evidence="7 10" id="KW-0560">Oxidoreductase</keyword>
<dbReference type="OrthoDB" id="9805754at2"/>
<dbReference type="GO" id="GO:0055129">
    <property type="term" value="P:L-proline biosynthetic process"/>
    <property type="evidence" value="ECO:0007669"/>
    <property type="project" value="UniProtKB-UniRule"/>
</dbReference>
<dbReference type="GO" id="GO:0004735">
    <property type="term" value="F:pyrroline-5-carboxylate reductase activity"/>
    <property type="evidence" value="ECO:0007669"/>
    <property type="project" value="UniProtKB-UniRule"/>
</dbReference>
<dbReference type="Pfam" id="PF03807">
    <property type="entry name" value="F420_oxidored"/>
    <property type="match status" value="1"/>
</dbReference>
<keyword evidence="6 10" id="KW-0521">NADP</keyword>
<dbReference type="SUPFAM" id="SSF51735">
    <property type="entry name" value="NAD(P)-binding Rossmann-fold domains"/>
    <property type="match status" value="1"/>
</dbReference>
<evidence type="ECO:0000256" key="12">
    <source>
        <dbReference type="PIRSR" id="PIRSR000193-1"/>
    </source>
</evidence>
<dbReference type="InterPro" id="IPR053790">
    <property type="entry name" value="P5CR-like_CS"/>
</dbReference>
<feature type="binding site" evidence="12">
    <location>
        <begin position="16"/>
        <end position="21"/>
    </location>
    <ligand>
        <name>NADP(+)</name>
        <dbReference type="ChEBI" id="CHEBI:58349"/>
    </ligand>
</feature>
<evidence type="ECO:0000256" key="10">
    <source>
        <dbReference type="HAMAP-Rule" id="MF_01925"/>
    </source>
</evidence>
<proteinExistence type="inferred from homology"/>
<protein>
    <recommendedName>
        <fullName evidence="10 11">Pyrroline-5-carboxylate reductase</fullName>
        <shortName evidence="10">P5C reductase</shortName>
        <shortName evidence="10">P5CR</shortName>
        <ecNumber evidence="10 11">1.5.1.2</ecNumber>
    </recommendedName>
    <alternativeName>
        <fullName evidence="10">PCA reductase</fullName>
    </alternativeName>
</protein>
<dbReference type="PANTHER" id="PTHR11645">
    <property type="entry name" value="PYRROLINE-5-CARBOXYLATE REDUCTASE"/>
    <property type="match status" value="1"/>
</dbReference>
<accession>A0A091AW04</accession>
<evidence type="ECO:0000256" key="1">
    <source>
        <dbReference type="ARBA" id="ARBA00005205"/>
    </source>
</evidence>
<evidence type="ECO:0000256" key="8">
    <source>
        <dbReference type="ARBA" id="ARBA00050547"/>
    </source>
</evidence>
<dbReference type="InterPro" id="IPR029036">
    <property type="entry name" value="P5CR_dimer"/>
</dbReference>
<comment type="catalytic activity">
    <reaction evidence="9 10 13">
        <text>L-proline + NADP(+) = (S)-1-pyrroline-5-carboxylate + NADPH + 2 H(+)</text>
        <dbReference type="Rhea" id="RHEA:14109"/>
        <dbReference type="ChEBI" id="CHEBI:15378"/>
        <dbReference type="ChEBI" id="CHEBI:17388"/>
        <dbReference type="ChEBI" id="CHEBI:57783"/>
        <dbReference type="ChEBI" id="CHEBI:58349"/>
        <dbReference type="ChEBI" id="CHEBI:60039"/>
        <dbReference type="EC" id="1.5.1.2"/>
    </reaction>
</comment>
<dbReference type="STRING" id="1121015.GCA_000420545_00641"/>
<dbReference type="Gene3D" id="1.10.3730.10">
    <property type="entry name" value="ProC C-terminal domain-like"/>
    <property type="match status" value="1"/>
</dbReference>
<dbReference type="GO" id="GO:0005737">
    <property type="term" value="C:cytoplasm"/>
    <property type="evidence" value="ECO:0007669"/>
    <property type="project" value="UniProtKB-SubCell"/>
</dbReference>
<evidence type="ECO:0000256" key="5">
    <source>
        <dbReference type="ARBA" id="ARBA00022650"/>
    </source>
</evidence>
<evidence type="ECO:0000313" key="17">
    <source>
        <dbReference type="Proteomes" id="UP000029385"/>
    </source>
</evidence>
<comment type="function">
    <text evidence="10">Catalyzes the reduction of 1-pyrroline-5-carboxylate (PCA) to L-proline.</text>
</comment>
<feature type="domain" description="Pyrroline-5-carboxylate reductase catalytic N-terminal" evidence="14">
    <location>
        <begin position="12"/>
        <end position="107"/>
    </location>
</feature>
<evidence type="ECO:0000313" key="16">
    <source>
        <dbReference type="EMBL" id="KFN43427.1"/>
    </source>
</evidence>
<evidence type="ECO:0000256" key="3">
    <source>
        <dbReference type="ARBA" id="ARBA00022490"/>
    </source>
</evidence>
<dbReference type="InterPro" id="IPR028939">
    <property type="entry name" value="P5C_Rdtase_cat_N"/>
</dbReference>
<feature type="domain" description="Pyrroline-5-carboxylate reductase dimerisation" evidence="15">
    <location>
        <begin position="171"/>
        <end position="275"/>
    </location>
</feature>
<evidence type="ECO:0000256" key="2">
    <source>
        <dbReference type="ARBA" id="ARBA00005525"/>
    </source>
</evidence>
<dbReference type="Gene3D" id="3.40.50.720">
    <property type="entry name" value="NAD(P)-binding Rossmann-like Domain"/>
    <property type="match status" value="1"/>
</dbReference>
<dbReference type="SUPFAM" id="SSF48179">
    <property type="entry name" value="6-phosphogluconate dehydrogenase C-terminal domain-like"/>
    <property type="match status" value="1"/>
</dbReference>
<dbReference type="EC" id="1.5.1.2" evidence="10 11"/>
<dbReference type="HAMAP" id="MF_01925">
    <property type="entry name" value="P5C_reductase"/>
    <property type="match status" value="1"/>
</dbReference>
<evidence type="ECO:0000256" key="6">
    <source>
        <dbReference type="ARBA" id="ARBA00022857"/>
    </source>
</evidence>
<dbReference type="UniPathway" id="UPA00098">
    <property type="reaction ID" value="UER00361"/>
</dbReference>
<dbReference type="InterPro" id="IPR008927">
    <property type="entry name" value="6-PGluconate_DH-like_C_sf"/>
</dbReference>
<keyword evidence="5 10" id="KW-0641">Proline biosynthesis</keyword>
<reference evidence="16 17" key="1">
    <citation type="submission" date="2013-09" db="EMBL/GenBank/DDBJ databases">
        <title>Genome sequencing of Arenimonas oryziterrae.</title>
        <authorList>
            <person name="Chen F."/>
            <person name="Wang G."/>
        </authorList>
    </citation>
    <scope>NUCLEOTIDE SEQUENCE [LARGE SCALE GENOMIC DNA]</scope>
    <source>
        <strain evidence="16 17">YC6267</strain>
    </source>
</reference>
<sequence length="280" mass="28817">MTSSDARPASPRIAFIGGGNMARSLIGGLVARGQAADTIQVSEPAEALREALARDFGVRTHTDNAQAGAEATIWVFAVKPQVLKSVCEALAPLAQERRPLIVSIAAGITGAQLSRWLGGGVAVVRTMPNTPALLGAGATGLYANAEVSPAQRDQADALLQATGLTVWIDSEAQMDAVTALSGSGPAYIFLLAEAMQAAGQAQGLPEDAARRLALQTIFGAARMLTESGEPADVLRQRVTSPGGTTQAALESFEAGGFRQLVDTAIAAATRRGRELSAAND</sequence>
<keyword evidence="3 10" id="KW-0963">Cytoplasm</keyword>
<evidence type="ECO:0000256" key="7">
    <source>
        <dbReference type="ARBA" id="ARBA00023002"/>
    </source>
</evidence>
<evidence type="ECO:0000256" key="9">
    <source>
        <dbReference type="ARBA" id="ARBA00052690"/>
    </source>
</evidence>
<comment type="catalytic activity">
    <reaction evidence="8 10">
        <text>L-proline + NAD(+) = (S)-1-pyrroline-5-carboxylate + NADH + 2 H(+)</text>
        <dbReference type="Rhea" id="RHEA:14105"/>
        <dbReference type="ChEBI" id="CHEBI:15378"/>
        <dbReference type="ChEBI" id="CHEBI:17388"/>
        <dbReference type="ChEBI" id="CHEBI:57540"/>
        <dbReference type="ChEBI" id="CHEBI:57945"/>
        <dbReference type="ChEBI" id="CHEBI:60039"/>
        <dbReference type="EC" id="1.5.1.2"/>
    </reaction>
</comment>
<comment type="subcellular location">
    <subcellularLocation>
        <location evidence="10">Cytoplasm</location>
    </subcellularLocation>
</comment>
<dbReference type="EMBL" id="AVCI01000005">
    <property type="protein sequence ID" value="KFN43427.1"/>
    <property type="molecule type" value="Genomic_DNA"/>
</dbReference>
<dbReference type="PATRIC" id="fig|1121015.4.peg.1317"/>
<evidence type="ECO:0000256" key="11">
    <source>
        <dbReference type="NCBIfam" id="TIGR00112"/>
    </source>
</evidence>
<dbReference type="NCBIfam" id="TIGR00112">
    <property type="entry name" value="proC"/>
    <property type="match status" value="1"/>
</dbReference>
<keyword evidence="17" id="KW-1185">Reference proteome</keyword>
<dbReference type="FunFam" id="3.40.50.720:FF:000105">
    <property type="entry name" value="Pyrroline-5-carboxylate reductase"/>
    <property type="match status" value="1"/>
</dbReference>
<gene>
    <name evidence="10" type="primary">proC</name>
    <name evidence="16" type="ORF">N789_09130</name>
</gene>
<dbReference type="RefSeq" id="WP_022968295.1">
    <property type="nucleotide sequence ID" value="NZ_ATVD01000001.1"/>
</dbReference>
<dbReference type="PROSITE" id="PS00521">
    <property type="entry name" value="P5CR"/>
    <property type="match status" value="1"/>
</dbReference>
<feature type="binding site" evidence="12">
    <location>
        <position position="64"/>
    </location>
    <ligand>
        <name>NADPH</name>
        <dbReference type="ChEBI" id="CHEBI:57783"/>
    </ligand>
</feature>
<dbReference type="PIRSF" id="PIRSF000193">
    <property type="entry name" value="Pyrrol-5-carb_rd"/>
    <property type="match status" value="1"/>
</dbReference>
<evidence type="ECO:0000259" key="14">
    <source>
        <dbReference type="Pfam" id="PF03807"/>
    </source>
</evidence>
<evidence type="ECO:0000259" key="15">
    <source>
        <dbReference type="Pfam" id="PF14748"/>
    </source>
</evidence>